<keyword evidence="4" id="KW-1185">Reference proteome</keyword>
<dbReference type="Pfam" id="PF00583">
    <property type="entry name" value="Acetyltransf_1"/>
    <property type="match status" value="1"/>
</dbReference>
<dbReference type="PANTHER" id="PTHR13947:SF37">
    <property type="entry name" value="LD18367P"/>
    <property type="match status" value="1"/>
</dbReference>
<protein>
    <submittedName>
        <fullName evidence="3">GNAT family N-acetyltransferase</fullName>
    </submittedName>
</protein>
<name>A0A430B247_9ENTE</name>
<dbReference type="AlphaFoldDB" id="A0A430B247"/>
<dbReference type="InterPro" id="IPR016181">
    <property type="entry name" value="Acyl_CoA_acyltransferase"/>
</dbReference>
<dbReference type="Proteomes" id="UP000287605">
    <property type="component" value="Unassembled WGS sequence"/>
</dbReference>
<comment type="caution">
    <text evidence="3">The sequence shown here is derived from an EMBL/GenBank/DDBJ whole genome shotgun (WGS) entry which is preliminary data.</text>
</comment>
<evidence type="ECO:0000313" key="4">
    <source>
        <dbReference type="Proteomes" id="UP000287605"/>
    </source>
</evidence>
<dbReference type="InterPro" id="IPR050769">
    <property type="entry name" value="NAT_camello-type"/>
</dbReference>
<keyword evidence="1 3" id="KW-0808">Transferase</keyword>
<dbReference type="Gene3D" id="3.40.630.30">
    <property type="match status" value="1"/>
</dbReference>
<dbReference type="SUPFAM" id="SSF55729">
    <property type="entry name" value="Acyl-CoA N-acyltransferases (Nat)"/>
    <property type="match status" value="1"/>
</dbReference>
<dbReference type="CDD" id="cd04301">
    <property type="entry name" value="NAT_SF"/>
    <property type="match status" value="1"/>
</dbReference>
<evidence type="ECO:0000256" key="1">
    <source>
        <dbReference type="ARBA" id="ARBA00022679"/>
    </source>
</evidence>
<proteinExistence type="predicted"/>
<dbReference type="InterPro" id="IPR000182">
    <property type="entry name" value="GNAT_dom"/>
</dbReference>
<organism evidence="3 4">
    <name type="scientific">Vagococcus elongatus</name>
    <dbReference type="NCBI Taxonomy" id="180344"/>
    <lineage>
        <taxon>Bacteria</taxon>
        <taxon>Bacillati</taxon>
        <taxon>Bacillota</taxon>
        <taxon>Bacilli</taxon>
        <taxon>Lactobacillales</taxon>
        <taxon>Enterococcaceae</taxon>
        <taxon>Vagococcus</taxon>
    </lineage>
</organism>
<reference evidence="3 4" key="1">
    <citation type="submission" date="2017-05" db="EMBL/GenBank/DDBJ databases">
        <title>Vagococcus spp. assemblies.</title>
        <authorList>
            <person name="Gulvik C.A."/>
        </authorList>
    </citation>
    <scope>NUCLEOTIDE SEQUENCE [LARGE SCALE GENOMIC DNA]</scope>
    <source>
        <strain evidence="3 4">CCUG 51432</strain>
    </source>
</reference>
<evidence type="ECO:0000259" key="2">
    <source>
        <dbReference type="PROSITE" id="PS51186"/>
    </source>
</evidence>
<dbReference type="PANTHER" id="PTHR13947">
    <property type="entry name" value="GNAT FAMILY N-ACETYLTRANSFERASE"/>
    <property type="match status" value="1"/>
</dbReference>
<dbReference type="PROSITE" id="PS51186">
    <property type="entry name" value="GNAT"/>
    <property type="match status" value="1"/>
</dbReference>
<gene>
    <name evidence="3" type="ORF">CBF29_03400</name>
</gene>
<dbReference type="EMBL" id="NGKA01000003">
    <property type="protein sequence ID" value="RSU14404.1"/>
    <property type="molecule type" value="Genomic_DNA"/>
</dbReference>
<sequence>MVEEIRYKDINDEHYRLLLEADPSREKVESYLKQGNIYAAKIKQKLAGIMVLIPKGAKIIEIVNLSVSQEFRQKGIGTNLLQKALTLAKEKGYKTIEIGTGSTSFQQLYMYQKNGFRMESIDRNFFVKQYDQEIIENGLVLKDMVRLSQNL</sequence>
<evidence type="ECO:0000313" key="3">
    <source>
        <dbReference type="EMBL" id="RSU14404.1"/>
    </source>
</evidence>
<feature type="domain" description="N-acetyltransferase" evidence="2">
    <location>
        <begin position="1"/>
        <end position="146"/>
    </location>
</feature>
<dbReference type="GO" id="GO:0008080">
    <property type="term" value="F:N-acetyltransferase activity"/>
    <property type="evidence" value="ECO:0007669"/>
    <property type="project" value="InterPro"/>
</dbReference>
<accession>A0A430B247</accession>